<evidence type="ECO:0000256" key="11">
    <source>
        <dbReference type="ARBA" id="ARBA00061399"/>
    </source>
</evidence>
<dbReference type="GO" id="GO:0005524">
    <property type="term" value="F:ATP binding"/>
    <property type="evidence" value="ECO:0007669"/>
    <property type="project" value="UniProtKB-UniRule"/>
</dbReference>
<keyword evidence="6" id="KW-0347">Helicase</keyword>
<dbReference type="CDD" id="cd17991">
    <property type="entry name" value="DEXHc_TRCF"/>
    <property type="match status" value="1"/>
</dbReference>
<dbReference type="AlphaFoldDB" id="I7LI68"/>
<evidence type="ECO:0000259" key="15">
    <source>
        <dbReference type="PROSITE" id="PS51192"/>
    </source>
</evidence>
<reference evidence="17 18" key="1">
    <citation type="journal article" date="2011" name="J. Bacteriol.">
        <title>Draft genome sequence of Caloramator australicus strain RC3T, a thermoanaerobe from the Great Artesian Basin of Australia.</title>
        <authorList>
            <person name="Ogg C.D."/>
            <person name="Patel B.K.C."/>
        </authorList>
    </citation>
    <scope>NUCLEOTIDE SEQUENCE [LARGE SCALE GENOMIC DNA]</scope>
    <source>
        <strain evidence="17 18">RC3</strain>
    </source>
</reference>
<dbReference type="Pfam" id="PF17757">
    <property type="entry name" value="UvrB_inter"/>
    <property type="match status" value="1"/>
</dbReference>
<gene>
    <name evidence="13" type="primary">mfd</name>
    <name evidence="17" type="ORF">CAAU_0623</name>
</gene>
<dbReference type="Pfam" id="PF03461">
    <property type="entry name" value="TRCF"/>
    <property type="match status" value="1"/>
</dbReference>
<evidence type="ECO:0000256" key="4">
    <source>
        <dbReference type="ARBA" id="ARBA00022763"/>
    </source>
</evidence>
<dbReference type="InterPro" id="IPR027417">
    <property type="entry name" value="P-loop_NTPase"/>
</dbReference>
<dbReference type="GO" id="GO:0003678">
    <property type="term" value="F:DNA helicase activity"/>
    <property type="evidence" value="ECO:0007669"/>
    <property type="project" value="TreeGrafter"/>
</dbReference>
<evidence type="ECO:0000256" key="1">
    <source>
        <dbReference type="ARBA" id="ARBA00004496"/>
    </source>
</evidence>
<comment type="caution">
    <text evidence="17">The sequence shown here is derived from an EMBL/GenBank/DDBJ whole genome shotgun (WGS) entry which is preliminary data.</text>
</comment>
<dbReference type="Gene3D" id="3.30.2060.10">
    <property type="entry name" value="Penicillin-binding protein 1b domain"/>
    <property type="match status" value="1"/>
</dbReference>
<dbReference type="Gene3D" id="3.90.1150.50">
    <property type="entry name" value="Transcription-repair-coupling factor, D7 domain"/>
    <property type="match status" value="1"/>
</dbReference>
<evidence type="ECO:0000256" key="2">
    <source>
        <dbReference type="ARBA" id="ARBA00022490"/>
    </source>
</evidence>
<dbReference type="STRING" id="857293.CAAU_0623"/>
<dbReference type="SUPFAM" id="SSF143517">
    <property type="entry name" value="TRCF domain-like"/>
    <property type="match status" value="1"/>
</dbReference>
<dbReference type="eggNOG" id="COG1197">
    <property type="taxonomic scope" value="Bacteria"/>
</dbReference>
<evidence type="ECO:0000256" key="6">
    <source>
        <dbReference type="ARBA" id="ARBA00022806"/>
    </source>
</evidence>
<dbReference type="InterPro" id="IPR005118">
    <property type="entry name" value="TRCF_C"/>
</dbReference>
<keyword evidence="3 13" id="KW-0547">Nucleotide-binding</keyword>
<evidence type="ECO:0000256" key="9">
    <source>
        <dbReference type="ARBA" id="ARBA00023204"/>
    </source>
</evidence>
<dbReference type="SMART" id="SM01058">
    <property type="entry name" value="CarD_TRCF"/>
    <property type="match status" value="1"/>
</dbReference>
<keyword evidence="18" id="KW-1185">Reference proteome</keyword>
<dbReference type="Proteomes" id="UP000007652">
    <property type="component" value="Unassembled WGS sequence"/>
</dbReference>
<dbReference type="GO" id="GO:0016787">
    <property type="term" value="F:hydrolase activity"/>
    <property type="evidence" value="ECO:0007669"/>
    <property type="project" value="UniProtKB-KW"/>
</dbReference>
<evidence type="ECO:0000256" key="7">
    <source>
        <dbReference type="ARBA" id="ARBA00022840"/>
    </source>
</evidence>
<dbReference type="GO" id="GO:0005737">
    <property type="term" value="C:cytoplasm"/>
    <property type="evidence" value="ECO:0007669"/>
    <property type="project" value="UniProtKB-SubCell"/>
</dbReference>
<dbReference type="PANTHER" id="PTHR47964:SF1">
    <property type="entry name" value="ATP-DEPENDENT DNA HELICASE HOMOLOG RECG, CHLOROPLASTIC"/>
    <property type="match status" value="1"/>
</dbReference>
<dbReference type="InterPro" id="IPR003711">
    <property type="entry name" value="CarD-like/TRCF_RID"/>
</dbReference>
<comment type="function">
    <text evidence="13">Couples transcription and DNA repair by recognizing RNA polymerase (RNAP) stalled at DNA lesions. Mediates ATP-dependent release of RNAP and its truncated transcript from the DNA, and recruitment of nucleotide excision repair machinery to the damaged site.</text>
</comment>
<dbReference type="EC" id="3.6.4.-" evidence="13"/>
<organism evidence="17 18">
    <name type="scientific">Caloramator australicus RC3</name>
    <dbReference type="NCBI Taxonomy" id="857293"/>
    <lineage>
        <taxon>Bacteria</taxon>
        <taxon>Bacillati</taxon>
        <taxon>Bacillota</taxon>
        <taxon>Clostridia</taxon>
        <taxon>Eubacteriales</taxon>
        <taxon>Clostridiaceae</taxon>
        <taxon>Caloramator</taxon>
    </lineage>
</organism>
<dbReference type="InterPro" id="IPR047112">
    <property type="entry name" value="RecG/Mfd"/>
</dbReference>
<dbReference type="EMBL" id="CAKP01000027">
    <property type="protein sequence ID" value="CCJ32707.1"/>
    <property type="molecule type" value="Genomic_DNA"/>
</dbReference>
<evidence type="ECO:0000256" key="13">
    <source>
        <dbReference type="HAMAP-Rule" id="MF_00969"/>
    </source>
</evidence>
<evidence type="ECO:0000256" key="8">
    <source>
        <dbReference type="ARBA" id="ARBA00023125"/>
    </source>
</evidence>
<dbReference type="Gene3D" id="3.40.50.300">
    <property type="entry name" value="P-loop containing nucleotide triphosphate hydrolases"/>
    <property type="match status" value="2"/>
</dbReference>
<dbReference type="InterPro" id="IPR041471">
    <property type="entry name" value="UvrB_inter"/>
</dbReference>
<evidence type="ECO:0000256" key="5">
    <source>
        <dbReference type="ARBA" id="ARBA00022801"/>
    </source>
</evidence>
<keyword evidence="7 13" id="KW-0067">ATP-binding</keyword>
<dbReference type="Pfam" id="PF02559">
    <property type="entry name" value="CarD_TRCF_RID"/>
    <property type="match status" value="1"/>
</dbReference>
<dbReference type="RefSeq" id="WP_008907985.1">
    <property type="nucleotide sequence ID" value="NZ_CAKP01000027.1"/>
</dbReference>
<dbReference type="Pfam" id="PF00271">
    <property type="entry name" value="Helicase_C"/>
    <property type="match status" value="1"/>
</dbReference>
<dbReference type="InterPro" id="IPR037235">
    <property type="entry name" value="TRCF-like_C_D7"/>
</dbReference>
<evidence type="ECO:0000256" key="12">
    <source>
        <dbReference type="ARBA" id="ARBA00070128"/>
    </source>
</evidence>
<keyword evidence="8 13" id="KW-0238">DNA-binding</keyword>
<dbReference type="GO" id="GO:0000716">
    <property type="term" value="P:transcription-coupled nucleotide-excision repair, DNA damage recognition"/>
    <property type="evidence" value="ECO:0007669"/>
    <property type="project" value="UniProtKB-UniRule"/>
</dbReference>
<evidence type="ECO:0000313" key="17">
    <source>
        <dbReference type="EMBL" id="CCJ32707.1"/>
    </source>
</evidence>
<dbReference type="PANTHER" id="PTHR47964">
    <property type="entry name" value="ATP-DEPENDENT DNA HELICASE HOMOLOG RECG, CHLOROPLASTIC"/>
    <property type="match status" value="1"/>
</dbReference>
<dbReference type="GO" id="GO:0006355">
    <property type="term" value="P:regulation of DNA-templated transcription"/>
    <property type="evidence" value="ECO:0007669"/>
    <property type="project" value="UniProtKB-UniRule"/>
</dbReference>
<comment type="subcellular location">
    <subcellularLocation>
        <location evidence="1 13">Cytoplasm</location>
    </subcellularLocation>
</comment>
<name>I7LI68_9CLOT</name>
<dbReference type="InterPro" id="IPR036101">
    <property type="entry name" value="CarD-like/TRCF_RID_sf"/>
</dbReference>
<dbReference type="Gene3D" id="2.40.10.170">
    <property type="match status" value="1"/>
</dbReference>
<dbReference type="InterPro" id="IPR011545">
    <property type="entry name" value="DEAD/DEAH_box_helicase_dom"/>
</dbReference>
<comment type="similarity">
    <text evidence="10 13">In the N-terminal section; belongs to the UvrB family.</text>
</comment>
<evidence type="ECO:0000256" key="14">
    <source>
        <dbReference type="SAM" id="Coils"/>
    </source>
</evidence>
<dbReference type="SUPFAM" id="SSF141259">
    <property type="entry name" value="CarD-like"/>
    <property type="match status" value="1"/>
</dbReference>
<feature type="domain" description="Helicase ATP-binding" evidence="15">
    <location>
        <begin position="639"/>
        <end position="800"/>
    </location>
</feature>
<evidence type="ECO:0000256" key="3">
    <source>
        <dbReference type="ARBA" id="ARBA00022741"/>
    </source>
</evidence>
<dbReference type="NCBIfam" id="TIGR00580">
    <property type="entry name" value="mfd"/>
    <property type="match status" value="1"/>
</dbReference>
<evidence type="ECO:0000313" key="18">
    <source>
        <dbReference type="Proteomes" id="UP000007652"/>
    </source>
</evidence>
<dbReference type="SMART" id="SM00487">
    <property type="entry name" value="DEXDc"/>
    <property type="match status" value="1"/>
</dbReference>
<dbReference type="InterPro" id="IPR001650">
    <property type="entry name" value="Helicase_C-like"/>
</dbReference>
<dbReference type="InterPro" id="IPR004576">
    <property type="entry name" value="Mfd"/>
</dbReference>
<keyword evidence="9 13" id="KW-0234">DNA repair</keyword>
<keyword evidence="4 13" id="KW-0227">DNA damage</keyword>
<dbReference type="FunFam" id="3.40.50.300:FF:000546">
    <property type="entry name" value="Transcription-repair-coupling factor"/>
    <property type="match status" value="1"/>
</dbReference>
<sequence length="1165" mass="134146">MKYKGLLEVLLKNREFNEIIRAIENKNTPCQAHGLSESQKALVCYCLFLKLNRQMLILSYNDIEAKKIYDDIKNFTDQCYYFPSKELVLNIDVTSFEIKSERLKILKKILNGEKAIVVSTIDSIMSLMPPKDVLKNSFLKINEGLNIEVLDLVSKLYELGYERVDIVEGKGQFAQRGGIVDIFPIDKEEPIRIEFFDDEIDTIRTFDVLSQRSIQRISEIKINPAREILLDDAALKRGYELIKEDLESKLKSFSKKKKDEANSLKQRYEEILEKLSNSKYFEGIDSFLPYFYTYNSNLLDYFDDPIVILDESSRISQRIFSAYEDFQEMYKTMLENGSALSRQGEFFIHPEIILGNLKGKQLVSFNMLPRIVEDFKPKAIANFNAIGLNSYAGNLEYLIEELRLKSNRGYKILIFTPTEAKGLRLKNSLKEEGFNSVYKEDIDELIENVITITTGSISKGMDFPDIKFLVVSDTEIHPSKKQVKKKTKESRSKKIDVFTDLKVGDYVVHEIHGIGIFKGINELVIEGIKRDYLVIQYQGNDTLYVPVEQLDIIQKYIGADDNPPKVNKLGSSDWIKTKNKVKASLKEMAEDLIKLYAERSKIQGHAFSPDTPWQRQFEDEFPYQETEDQLRAIEEIKRDMESPKPMDRLLCGDVGYGKTEVAMRAAFKAVMDGKQVAVLVPTTILAEQHYNTFLQRFKGYPINIDMISRFRNRQEQKRTLKELANGNVDIIIGTHKLLNKEVKFKDLGLLIIDEEQRFGVSHKEKIKALKKNIDVLTLTATPIPRTLHMSLIGVRDMSIIETPPEDRYPVQTYVLEYNEAIVREAILREISRGGQVFFVYNRVETIIDMQREISKLVPEARIIIAHGQMNEEELEDAIISFINGDAEILLCTTIIETGIDMPNVNTLIVYDADRMGLSQLYQLRGRVGRSNRIAYAYFTYKKDKVLSEAAEKRLKAIKEFTEFGSGFKIAMRDLEIRGAGSLFGTKQHGHLAAVGYDMYCKLLDEAVRELKGEVKEEEIETQIELQINAFIPSEYIEDEKLKIEVYKKIASIFDYESKMDIIDELIDRFGDVPKNVENLIQVAYIKALARKLKITNVKQIDKDVFLHFKNADVLSLELLKELNMKYNNIISFGSVKEPILKIKINKNSELLQVLTNIMEDFCSLQ</sequence>
<dbReference type="InterPro" id="IPR014001">
    <property type="entry name" value="Helicase_ATP-bd"/>
</dbReference>
<comment type="similarity">
    <text evidence="11 13">In the C-terminal section; belongs to the helicase family. RecG subfamily.</text>
</comment>
<keyword evidence="14" id="KW-0175">Coiled coil</keyword>
<keyword evidence="2 13" id="KW-0963">Cytoplasm</keyword>
<dbReference type="OrthoDB" id="9804325at2"/>
<dbReference type="SMART" id="SM00490">
    <property type="entry name" value="HELICc"/>
    <property type="match status" value="1"/>
</dbReference>
<dbReference type="Pfam" id="PF00270">
    <property type="entry name" value="DEAD"/>
    <property type="match status" value="1"/>
</dbReference>
<feature type="domain" description="Helicase C-terminal" evidence="16">
    <location>
        <begin position="813"/>
        <end position="975"/>
    </location>
</feature>
<proteinExistence type="inferred from homology"/>
<evidence type="ECO:0000256" key="10">
    <source>
        <dbReference type="ARBA" id="ARBA00061104"/>
    </source>
</evidence>
<feature type="coiled-coil region" evidence="14">
    <location>
        <begin position="243"/>
        <end position="278"/>
    </location>
</feature>
<dbReference type="SMART" id="SM00982">
    <property type="entry name" value="TRCF"/>
    <property type="match status" value="1"/>
</dbReference>
<dbReference type="PROSITE" id="PS51194">
    <property type="entry name" value="HELICASE_CTER"/>
    <property type="match status" value="1"/>
</dbReference>
<dbReference type="HAMAP" id="MF_00969">
    <property type="entry name" value="TRCF"/>
    <property type="match status" value="1"/>
</dbReference>
<dbReference type="SUPFAM" id="SSF52540">
    <property type="entry name" value="P-loop containing nucleoside triphosphate hydrolases"/>
    <property type="match status" value="4"/>
</dbReference>
<dbReference type="PROSITE" id="PS51192">
    <property type="entry name" value="HELICASE_ATP_BIND_1"/>
    <property type="match status" value="1"/>
</dbReference>
<keyword evidence="5 13" id="KW-0378">Hydrolase</keyword>
<accession>I7LI68</accession>
<protein>
    <recommendedName>
        <fullName evidence="12 13">Transcription-repair-coupling factor</fullName>
        <shortName evidence="13">TRCF</shortName>
        <ecNumber evidence="13">3.6.4.-</ecNumber>
    </recommendedName>
</protein>
<evidence type="ECO:0000259" key="16">
    <source>
        <dbReference type="PROSITE" id="PS51194"/>
    </source>
</evidence>
<dbReference type="Gene3D" id="3.40.50.11180">
    <property type="match status" value="1"/>
</dbReference>
<dbReference type="GO" id="GO:0003684">
    <property type="term" value="F:damaged DNA binding"/>
    <property type="evidence" value="ECO:0007669"/>
    <property type="project" value="InterPro"/>
</dbReference>